<dbReference type="InterPro" id="IPR029068">
    <property type="entry name" value="Glyas_Bleomycin-R_OHBP_Dase"/>
</dbReference>
<dbReference type="Gene3D" id="3.10.180.10">
    <property type="entry name" value="2,3-Dihydroxybiphenyl 1,2-Dioxygenase, domain 1"/>
    <property type="match status" value="1"/>
</dbReference>
<dbReference type="AlphaFoldDB" id="A0A6M4WNX3"/>
<dbReference type="PANTHER" id="PTHR35908:SF1">
    <property type="entry name" value="CONSERVED PROTEIN"/>
    <property type="match status" value="1"/>
</dbReference>
<evidence type="ECO:0000313" key="3">
    <source>
        <dbReference type="Proteomes" id="UP000502665"/>
    </source>
</evidence>
<feature type="domain" description="Glyoxalase-like" evidence="1">
    <location>
        <begin position="7"/>
        <end position="112"/>
    </location>
</feature>
<dbReference type="EMBL" id="CP049838">
    <property type="protein sequence ID" value="QJS99575.1"/>
    <property type="molecule type" value="Genomic_DNA"/>
</dbReference>
<dbReference type="RefSeq" id="WP_171395226.1">
    <property type="nucleotide sequence ID" value="NZ_CP049838.1"/>
</dbReference>
<organism evidence="2 3">
    <name type="scientific">Streptomyces asoensis</name>
    <dbReference type="NCBI Taxonomy" id="249586"/>
    <lineage>
        <taxon>Bacteria</taxon>
        <taxon>Bacillati</taxon>
        <taxon>Actinomycetota</taxon>
        <taxon>Actinomycetes</taxon>
        <taxon>Kitasatosporales</taxon>
        <taxon>Streptomycetaceae</taxon>
        <taxon>Streptomyces</taxon>
    </lineage>
</organism>
<evidence type="ECO:0000313" key="2">
    <source>
        <dbReference type="EMBL" id="QJS99575.1"/>
    </source>
</evidence>
<evidence type="ECO:0000259" key="1">
    <source>
        <dbReference type="Pfam" id="PF18029"/>
    </source>
</evidence>
<name>A0A6M4WNX3_9ACTN</name>
<sequence length="118" mass="13369">MALEWEQVIVDSTDPVALGRWWAAALGWVVVDEASDEYEIRPERDRLPGLLFVRVPEGKTVKNRLHLDFRPDDQHAEVTRLLSLGARHTDIGQGEQPWVTLVDPEGNEFCVLGARRPS</sequence>
<reference evidence="2" key="1">
    <citation type="submission" date="2020-03" db="EMBL/GenBank/DDBJ databases">
        <title>Molecular networking-based the target discovery of potent antiproliferative macrolactams: 5/6/7/16 polycyclic ansamycins and glycosylated trienomycin from Streptomyces cacaoi subsp. asoensis.</title>
        <authorList>
            <person name="Liu L.-L."/>
        </authorList>
    </citation>
    <scope>NUCLEOTIDE SEQUENCE [LARGE SCALE GENOMIC DNA]</scope>
    <source>
        <strain evidence="2">H2S5</strain>
    </source>
</reference>
<protein>
    <submittedName>
        <fullName evidence="2">VOC family protein</fullName>
    </submittedName>
</protein>
<accession>A0A6M4WNX3</accession>
<dbReference type="InterPro" id="IPR041581">
    <property type="entry name" value="Glyoxalase_6"/>
</dbReference>
<proteinExistence type="predicted"/>
<dbReference type="CDD" id="cd06587">
    <property type="entry name" value="VOC"/>
    <property type="match status" value="1"/>
</dbReference>
<keyword evidence="3" id="KW-1185">Reference proteome</keyword>
<dbReference type="SUPFAM" id="SSF54593">
    <property type="entry name" value="Glyoxalase/Bleomycin resistance protein/Dihydroxybiphenyl dioxygenase"/>
    <property type="match status" value="1"/>
</dbReference>
<dbReference type="Proteomes" id="UP000502665">
    <property type="component" value="Chromosome"/>
</dbReference>
<dbReference type="PANTHER" id="PTHR35908">
    <property type="entry name" value="HYPOTHETICAL FUSION PROTEIN"/>
    <property type="match status" value="1"/>
</dbReference>
<dbReference type="Pfam" id="PF18029">
    <property type="entry name" value="Glyoxalase_6"/>
    <property type="match status" value="1"/>
</dbReference>
<gene>
    <name evidence="2" type="ORF">G9272_03985</name>
</gene>